<reference evidence="1 2" key="2">
    <citation type="submission" date="2018-11" db="EMBL/GenBank/DDBJ databases">
        <authorList>
            <consortium name="Pathogen Informatics"/>
        </authorList>
    </citation>
    <scope>NUCLEOTIDE SEQUENCE [LARGE SCALE GENOMIC DNA]</scope>
</reference>
<protein>
    <submittedName>
        <fullName evidence="1 3">Uncharacterized protein</fullName>
    </submittedName>
</protein>
<reference evidence="3" key="1">
    <citation type="submission" date="2016-06" db="UniProtKB">
        <authorList>
            <consortium name="WormBaseParasite"/>
        </authorList>
    </citation>
    <scope>IDENTIFICATION</scope>
</reference>
<organism evidence="3">
    <name type="scientific">Gongylonema pulchrum</name>
    <dbReference type="NCBI Taxonomy" id="637853"/>
    <lineage>
        <taxon>Eukaryota</taxon>
        <taxon>Metazoa</taxon>
        <taxon>Ecdysozoa</taxon>
        <taxon>Nematoda</taxon>
        <taxon>Chromadorea</taxon>
        <taxon>Rhabditida</taxon>
        <taxon>Spirurina</taxon>
        <taxon>Spiruromorpha</taxon>
        <taxon>Spiruroidea</taxon>
        <taxon>Gongylonematidae</taxon>
        <taxon>Gongylonema</taxon>
    </lineage>
</organism>
<proteinExistence type="predicted"/>
<dbReference type="Proteomes" id="UP000271098">
    <property type="component" value="Unassembled WGS sequence"/>
</dbReference>
<evidence type="ECO:0000313" key="3">
    <source>
        <dbReference type="WBParaSite" id="GPUH_0000792801-mRNA-1"/>
    </source>
</evidence>
<evidence type="ECO:0000313" key="2">
    <source>
        <dbReference type="Proteomes" id="UP000271098"/>
    </source>
</evidence>
<dbReference type="InterPro" id="IPR008551">
    <property type="entry name" value="TANGO2"/>
</dbReference>
<dbReference type="WBParaSite" id="GPUH_0000792801-mRNA-1">
    <property type="protein sequence ID" value="GPUH_0000792801-mRNA-1"/>
    <property type="gene ID" value="GPUH_0000792801"/>
</dbReference>
<dbReference type="AlphaFoldDB" id="A0A183DGS8"/>
<evidence type="ECO:0000313" key="1">
    <source>
        <dbReference type="EMBL" id="VDK60118.1"/>
    </source>
</evidence>
<dbReference type="Pfam" id="PF05742">
    <property type="entry name" value="TANGO2"/>
    <property type="match status" value="1"/>
</dbReference>
<gene>
    <name evidence="1" type="ORF">GPUH_LOCUS7918</name>
</gene>
<name>A0A183DGS8_9BILA</name>
<sequence length="96" mass="11068">MCFCCDGKPSAGIYGFGNSAREKPFRKITYGLKLFEEKLEFLNHKDANEQLLCAQFLQILTDTTRMKLPITESVLQPEKEAQHSYFFHMSSFTAFC</sequence>
<accession>A0A183DGS8</accession>
<dbReference type="EMBL" id="UYRT01021706">
    <property type="protein sequence ID" value="VDK60118.1"/>
    <property type="molecule type" value="Genomic_DNA"/>
</dbReference>
<keyword evidence="2" id="KW-1185">Reference proteome</keyword>